<evidence type="ECO:0000256" key="2">
    <source>
        <dbReference type="SAM" id="Phobius"/>
    </source>
</evidence>
<feature type="transmembrane region" description="Helical" evidence="2">
    <location>
        <begin position="7"/>
        <end position="28"/>
    </location>
</feature>
<dbReference type="RefSeq" id="WP_107368692.1">
    <property type="nucleotide sequence ID" value="NZ_CP045927.1"/>
</dbReference>
<dbReference type="Gene3D" id="3.10.450.40">
    <property type="match status" value="1"/>
</dbReference>
<dbReference type="EMBL" id="WMFL01000055">
    <property type="protein sequence ID" value="NJI01950.1"/>
    <property type="molecule type" value="Genomic_DNA"/>
</dbReference>
<feature type="compositionally biased region" description="Acidic residues" evidence="1">
    <location>
        <begin position="218"/>
        <end position="232"/>
    </location>
</feature>
<dbReference type="GeneID" id="57690561"/>
<proteinExistence type="predicted"/>
<accession>A0A2T4MHB7</accession>
<keyword evidence="2" id="KW-0812">Transmembrane</keyword>
<dbReference type="Proteomes" id="UP000646308">
    <property type="component" value="Unassembled WGS sequence"/>
</dbReference>
<organism evidence="3 4">
    <name type="scientific">Staphylococcus agnetis</name>
    <dbReference type="NCBI Taxonomy" id="985762"/>
    <lineage>
        <taxon>Bacteria</taxon>
        <taxon>Bacillati</taxon>
        <taxon>Bacillota</taxon>
        <taxon>Bacilli</taxon>
        <taxon>Bacillales</taxon>
        <taxon>Staphylococcaceae</taxon>
        <taxon>Staphylococcus</taxon>
    </lineage>
</organism>
<feature type="compositionally biased region" description="Low complexity" evidence="1">
    <location>
        <begin position="201"/>
        <end position="217"/>
    </location>
</feature>
<name>A0A2T4MHB7_9STAP</name>
<evidence type="ECO:0000256" key="1">
    <source>
        <dbReference type="SAM" id="MobiDB-lite"/>
    </source>
</evidence>
<reference evidence="3" key="1">
    <citation type="submission" date="2019-11" db="EMBL/GenBank/DDBJ databases">
        <title>Whole genome comparisons of Staphylococcus agnetis isolates from cattle and chickens.</title>
        <authorList>
            <person name="Rhoads D."/>
            <person name="Shwani A."/>
            <person name="Adkins P."/>
            <person name="Calcutt M."/>
            <person name="Middleton J."/>
        </authorList>
    </citation>
    <scope>NUCLEOTIDE SEQUENCE</scope>
    <source>
        <strain evidence="3">1387</strain>
    </source>
</reference>
<evidence type="ECO:0000313" key="4">
    <source>
        <dbReference type="Proteomes" id="UP000646308"/>
    </source>
</evidence>
<protein>
    <submittedName>
        <fullName evidence="3">Uncharacterized protein</fullName>
    </submittedName>
</protein>
<gene>
    <name evidence="3" type="ORF">GLV84_03630</name>
</gene>
<feature type="region of interest" description="Disordered" evidence="1">
    <location>
        <begin position="179"/>
        <end position="232"/>
    </location>
</feature>
<comment type="caution">
    <text evidence="3">The sequence shown here is derived from an EMBL/GenBank/DDBJ whole genome shotgun (WGS) entry which is preliminary data.</text>
</comment>
<evidence type="ECO:0000313" key="3">
    <source>
        <dbReference type="EMBL" id="NJI01950.1"/>
    </source>
</evidence>
<keyword evidence="2" id="KW-0472">Membrane</keyword>
<keyword evidence="2" id="KW-1133">Transmembrane helix</keyword>
<sequence length="232" mass="25812">MKSLLKIVVLIISIILAVFLGIVIYLSANQSYMSKASAKQLVENRYDGTVKSIHTNQNEAEFNVRMVNKEAEYHIVIDRKKGSIMQMTKTKTFKKQAALKKSQKQKKRMHHISENEAKTIAKKHVGGTFVAIKLQQSKNAPHYAVTQHVNQSEGANVMIHRLTGKVTSVSWFTRAGATTQEEHAATHHHSHDASAPQSHETPNTSQVPSSPQSPTSTSEDDDVGEDDWGEDD</sequence>
<dbReference type="AlphaFoldDB" id="A0A2T4MHB7"/>